<feature type="non-terminal residue" evidence="1">
    <location>
        <position position="51"/>
    </location>
</feature>
<protein>
    <submittedName>
        <fullName evidence="1">Uncharacterized protein</fullName>
    </submittedName>
</protein>
<proteinExistence type="predicted"/>
<gene>
    <name evidence="1" type="ORF">METZ01_LOCUS344413</name>
</gene>
<sequence>MSGLNPYIEQVEIQLPRQPFQVTFEPQRKTVNILPGEMLEESDGLPRSLLQ</sequence>
<reference evidence="1" key="1">
    <citation type="submission" date="2018-05" db="EMBL/GenBank/DDBJ databases">
        <authorList>
            <person name="Lanie J.A."/>
            <person name="Ng W.-L."/>
            <person name="Kazmierczak K.M."/>
            <person name="Andrzejewski T.M."/>
            <person name="Davidsen T.M."/>
            <person name="Wayne K.J."/>
            <person name="Tettelin H."/>
            <person name="Glass J.I."/>
            <person name="Rusch D."/>
            <person name="Podicherti R."/>
            <person name="Tsui H.-C.T."/>
            <person name="Winkler M.E."/>
        </authorList>
    </citation>
    <scope>NUCLEOTIDE SEQUENCE</scope>
</reference>
<dbReference type="AlphaFoldDB" id="A0A382R1D5"/>
<name>A0A382R1D5_9ZZZZ</name>
<organism evidence="1">
    <name type="scientific">marine metagenome</name>
    <dbReference type="NCBI Taxonomy" id="408172"/>
    <lineage>
        <taxon>unclassified sequences</taxon>
        <taxon>metagenomes</taxon>
        <taxon>ecological metagenomes</taxon>
    </lineage>
</organism>
<evidence type="ECO:0000313" key="1">
    <source>
        <dbReference type="EMBL" id="SVC91559.1"/>
    </source>
</evidence>
<accession>A0A382R1D5</accession>
<dbReference type="EMBL" id="UINC01118439">
    <property type="protein sequence ID" value="SVC91559.1"/>
    <property type="molecule type" value="Genomic_DNA"/>
</dbReference>